<feature type="transmembrane region" description="Helical" evidence="2">
    <location>
        <begin position="82"/>
        <end position="106"/>
    </location>
</feature>
<evidence type="ECO:0000256" key="2">
    <source>
        <dbReference type="SAM" id="Phobius"/>
    </source>
</evidence>
<protein>
    <submittedName>
        <fullName evidence="3">Potassium voltage-gated channel subfamily KQT member</fullName>
    </submittedName>
</protein>
<evidence type="ECO:0000256" key="1">
    <source>
        <dbReference type="SAM" id="MobiDB-lite"/>
    </source>
</evidence>
<keyword evidence="2" id="KW-0472">Membrane</keyword>
<feature type="transmembrane region" description="Helical" evidence="2">
    <location>
        <begin position="40"/>
        <end position="62"/>
    </location>
</feature>
<feature type="compositionally biased region" description="Basic and acidic residues" evidence="1">
    <location>
        <begin position="1"/>
        <end position="15"/>
    </location>
</feature>
<dbReference type="EMBL" id="JAOPGA020001753">
    <property type="protein sequence ID" value="KAL0491077.1"/>
    <property type="molecule type" value="Genomic_DNA"/>
</dbReference>
<gene>
    <name evidence="3" type="ORF">AKO1_009704</name>
</gene>
<keyword evidence="4" id="KW-1185">Reference proteome</keyword>
<evidence type="ECO:0000313" key="3">
    <source>
        <dbReference type="EMBL" id="KAL0491077.1"/>
    </source>
</evidence>
<accession>A0AAW2ZQX4</accession>
<keyword evidence="2" id="KW-1133">Transmembrane helix</keyword>
<keyword evidence="2" id="KW-0812">Transmembrane</keyword>
<dbReference type="Proteomes" id="UP001431209">
    <property type="component" value="Unassembled WGS sequence"/>
</dbReference>
<evidence type="ECO:0000313" key="4">
    <source>
        <dbReference type="Proteomes" id="UP001431209"/>
    </source>
</evidence>
<dbReference type="AlphaFoldDB" id="A0AAW2ZQX4"/>
<feature type="transmembrane region" description="Helical" evidence="2">
    <location>
        <begin position="160"/>
        <end position="182"/>
    </location>
</feature>
<name>A0AAW2ZQX4_9EUKA</name>
<proteinExistence type="predicted"/>
<comment type="caution">
    <text evidence="3">The sequence shown here is derived from an EMBL/GenBank/DDBJ whole genome shotgun (WGS) entry which is preliminary data.</text>
</comment>
<reference evidence="3 4" key="1">
    <citation type="submission" date="2024-03" db="EMBL/GenBank/DDBJ databases">
        <title>The Acrasis kona genome and developmental transcriptomes reveal deep origins of eukaryotic multicellular pathways.</title>
        <authorList>
            <person name="Sheikh S."/>
            <person name="Fu C.-J."/>
            <person name="Brown M.W."/>
            <person name="Baldauf S.L."/>
        </authorList>
    </citation>
    <scope>NUCLEOTIDE SEQUENCE [LARGE SCALE GENOMIC DNA]</scope>
    <source>
        <strain evidence="3 4">ATCC MYA-3509</strain>
    </source>
</reference>
<organism evidence="3 4">
    <name type="scientific">Acrasis kona</name>
    <dbReference type="NCBI Taxonomy" id="1008807"/>
    <lineage>
        <taxon>Eukaryota</taxon>
        <taxon>Discoba</taxon>
        <taxon>Heterolobosea</taxon>
        <taxon>Tetramitia</taxon>
        <taxon>Eutetramitia</taxon>
        <taxon>Acrasidae</taxon>
        <taxon>Acrasis</taxon>
    </lineage>
</organism>
<feature type="region of interest" description="Disordered" evidence="1">
    <location>
        <begin position="1"/>
        <end position="24"/>
    </location>
</feature>
<sequence>MTTDFDPYHDNHSAVETELGGPPKSLKEQQKEFIAMNRRLNIYTLVTALFSLIVAILTIVLYSQTNAIDIGDCRESSVRIVLIVIIVLEILSSFLGVLSASLQCFLTGSLKIMSSFWFCLRIILFMLTTGAVVLVAAYVWSGSCRIDSDAFWIKSTVYLSLVFAVQLITIFVSSLLVCYGCFSTSK</sequence>
<feature type="transmembrane region" description="Helical" evidence="2">
    <location>
        <begin position="118"/>
        <end position="140"/>
    </location>
</feature>